<protein>
    <submittedName>
        <fullName evidence="1">Uncharacterized protein</fullName>
    </submittedName>
</protein>
<reference evidence="1 2" key="1">
    <citation type="submission" date="2020-08" db="EMBL/GenBank/DDBJ databases">
        <title>Whole genome shotgun sequence of Actinocatenispora thailandica NBRC 105041.</title>
        <authorList>
            <person name="Komaki H."/>
            <person name="Tamura T."/>
        </authorList>
    </citation>
    <scope>NUCLEOTIDE SEQUENCE [LARGE SCALE GENOMIC DNA]</scope>
    <source>
        <strain evidence="1 2">NBRC 105041</strain>
    </source>
</reference>
<keyword evidence="2" id="KW-1185">Reference proteome</keyword>
<gene>
    <name evidence="1" type="ORF">Athai_50510</name>
</gene>
<proteinExistence type="predicted"/>
<organism evidence="1 2">
    <name type="scientific">Actinocatenispora thailandica</name>
    <dbReference type="NCBI Taxonomy" id="227318"/>
    <lineage>
        <taxon>Bacteria</taxon>
        <taxon>Bacillati</taxon>
        <taxon>Actinomycetota</taxon>
        <taxon>Actinomycetes</taxon>
        <taxon>Micromonosporales</taxon>
        <taxon>Micromonosporaceae</taxon>
        <taxon>Actinocatenispora</taxon>
    </lineage>
</organism>
<evidence type="ECO:0000313" key="1">
    <source>
        <dbReference type="EMBL" id="BCJ37548.1"/>
    </source>
</evidence>
<dbReference type="KEGG" id="atl:Athai_50510"/>
<sequence>MPANLPTACRALTSADQPGFATALSTVYGQVAVATPADRQAAMTHLGGRLELLDPAPASWAATVVALLTEYGADPAPAVSPVLGCLKTVAEGAGYFADAWHEATDEPLPDPAGVPDRRIRRILERGLGDATEVVLEAWASLPRWSAAALAVLRVVVPPDGPDTAQLVRAVTGAEPYCVDLAPVRRLLTEPATVPI</sequence>
<dbReference type="RefSeq" id="WP_203963742.1">
    <property type="nucleotide sequence ID" value="NZ_AP023355.1"/>
</dbReference>
<dbReference type="EMBL" id="AP023355">
    <property type="protein sequence ID" value="BCJ37548.1"/>
    <property type="molecule type" value="Genomic_DNA"/>
</dbReference>
<evidence type="ECO:0000313" key="2">
    <source>
        <dbReference type="Proteomes" id="UP000611640"/>
    </source>
</evidence>
<accession>A0A7R7HYW3</accession>
<name>A0A7R7HYW3_9ACTN</name>
<dbReference type="Proteomes" id="UP000611640">
    <property type="component" value="Chromosome"/>
</dbReference>
<dbReference type="AlphaFoldDB" id="A0A7R7HYW3"/>